<evidence type="ECO:0000313" key="1">
    <source>
        <dbReference type="EMBL" id="KAK9081395.1"/>
    </source>
</evidence>
<protein>
    <submittedName>
        <fullName evidence="1">Uncharacterized protein</fullName>
    </submittedName>
</protein>
<proteinExistence type="predicted"/>
<accession>A0AAP0DXS4</accession>
<keyword evidence="2" id="KW-1185">Reference proteome</keyword>
<organism evidence="1 2">
    <name type="scientific">Stephania japonica</name>
    <dbReference type="NCBI Taxonomy" id="461633"/>
    <lineage>
        <taxon>Eukaryota</taxon>
        <taxon>Viridiplantae</taxon>
        <taxon>Streptophyta</taxon>
        <taxon>Embryophyta</taxon>
        <taxon>Tracheophyta</taxon>
        <taxon>Spermatophyta</taxon>
        <taxon>Magnoliopsida</taxon>
        <taxon>Ranunculales</taxon>
        <taxon>Menispermaceae</taxon>
        <taxon>Menispermoideae</taxon>
        <taxon>Cissampelideae</taxon>
        <taxon>Stephania</taxon>
    </lineage>
</organism>
<dbReference type="Proteomes" id="UP001417504">
    <property type="component" value="Unassembled WGS sequence"/>
</dbReference>
<sequence>MQGSQSHQRLITSEKIPPLEQYTISKKQEWTPQKCALVSVAQQEDEEERPFFKV</sequence>
<reference evidence="1 2" key="1">
    <citation type="submission" date="2024-01" db="EMBL/GenBank/DDBJ databases">
        <title>Genome assemblies of Stephania.</title>
        <authorList>
            <person name="Yang L."/>
        </authorList>
    </citation>
    <scope>NUCLEOTIDE SEQUENCE [LARGE SCALE GENOMIC DNA]</scope>
    <source>
        <strain evidence="1">QJT</strain>
        <tissue evidence="1">Leaf</tissue>
    </source>
</reference>
<dbReference type="AlphaFoldDB" id="A0AAP0DXS4"/>
<evidence type="ECO:0000313" key="2">
    <source>
        <dbReference type="Proteomes" id="UP001417504"/>
    </source>
</evidence>
<dbReference type="EMBL" id="JBBNAE010000017">
    <property type="protein sequence ID" value="KAK9081395.1"/>
    <property type="molecule type" value="Genomic_DNA"/>
</dbReference>
<name>A0AAP0DXS4_9MAGN</name>
<gene>
    <name evidence="1" type="ORF">Sjap_026682</name>
</gene>
<comment type="caution">
    <text evidence="1">The sequence shown here is derived from an EMBL/GenBank/DDBJ whole genome shotgun (WGS) entry which is preliminary data.</text>
</comment>